<keyword evidence="1" id="KW-1133">Transmembrane helix</keyword>
<evidence type="ECO:0000313" key="3">
    <source>
        <dbReference type="EMBL" id="SDD28081.1"/>
    </source>
</evidence>
<organism evidence="4 5">
    <name type="scientific">Natrinema hispanicum</name>
    <dbReference type="NCBI Taxonomy" id="392421"/>
    <lineage>
        <taxon>Archaea</taxon>
        <taxon>Methanobacteriati</taxon>
        <taxon>Methanobacteriota</taxon>
        <taxon>Stenosarchaea group</taxon>
        <taxon>Halobacteria</taxon>
        <taxon>Halobacteriales</taxon>
        <taxon>Natrialbaceae</taxon>
        <taxon>Natrinema</taxon>
    </lineage>
</organism>
<dbReference type="OrthoDB" id="255777at2157"/>
<dbReference type="Proteomes" id="UP000291097">
    <property type="component" value="Unassembled WGS sequence"/>
</dbReference>
<dbReference type="Proteomes" id="UP000199320">
    <property type="component" value="Unassembled WGS sequence"/>
</dbReference>
<dbReference type="Proteomes" id="UP000324021">
    <property type="component" value="Unassembled WGS sequence"/>
</dbReference>
<evidence type="ECO:0000256" key="1">
    <source>
        <dbReference type="SAM" id="Phobius"/>
    </source>
</evidence>
<dbReference type="EMBL" id="FMZP01000017">
    <property type="protein sequence ID" value="SDD28081.1"/>
    <property type="molecule type" value="Genomic_DNA"/>
</dbReference>
<protein>
    <submittedName>
        <fullName evidence="4">Uncharacterized protein</fullName>
    </submittedName>
</protein>
<keyword evidence="1" id="KW-0812">Transmembrane</keyword>
<evidence type="ECO:0000313" key="7">
    <source>
        <dbReference type="Proteomes" id="UP000324021"/>
    </source>
</evidence>
<dbReference type="EMBL" id="SHMP01000004">
    <property type="protein sequence ID" value="RZV10425.1"/>
    <property type="molecule type" value="Genomic_DNA"/>
</dbReference>
<proteinExistence type="predicted"/>
<evidence type="ECO:0000313" key="6">
    <source>
        <dbReference type="Proteomes" id="UP000291097"/>
    </source>
</evidence>
<keyword evidence="5" id="KW-1185">Reference proteome</keyword>
<reference evidence="5 7" key="2">
    <citation type="submission" date="2016-10" db="EMBL/GenBank/DDBJ databases">
        <authorList>
            <person name="Varghese N."/>
            <person name="Submissions S."/>
        </authorList>
    </citation>
    <scope>NUCLEOTIDE SEQUENCE [LARGE SCALE GENOMIC DNA]</scope>
    <source>
        <strain evidence="3 7">CDM_1</strain>
        <strain evidence="5">CDM_6</strain>
    </source>
</reference>
<dbReference type="RefSeq" id="WP_175542145.1">
    <property type="nucleotide sequence ID" value="NZ_FOIC01000004.1"/>
</dbReference>
<dbReference type="EMBL" id="FOIC01000004">
    <property type="protein sequence ID" value="SET15000.1"/>
    <property type="molecule type" value="Genomic_DNA"/>
</dbReference>
<dbReference type="Pfam" id="PF24352">
    <property type="entry name" value="DUF7512"/>
    <property type="match status" value="1"/>
</dbReference>
<evidence type="ECO:0000313" key="2">
    <source>
        <dbReference type="EMBL" id="RZV10425.1"/>
    </source>
</evidence>
<name>A0A1I0C720_9EURY</name>
<sequence length="49" mass="5021">MIGGGSLTASVDAGMLIGAVLLEAIILYIGYGAAEQLFGEPVVNRIKNN</sequence>
<reference evidence="2 6" key="3">
    <citation type="submission" date="2019-02" db="EMBL/GenBank/DDBJ databases">
        <title>Genomic Encyclopedia of Archaeal and Bacterial Type Strains, Phase II (KMG-II): from individual species to whole genera.</title>
        <authorList>
            <person name="Goeker M."/>
        </authorList>
    </citation>
    <scope>NUCLEOTIDE SEQUENCE [LARGE SCALE GENOMIC DNA]</scope>
    <source>
        <strain evidence="2 6">DSM 18328</strain>
    </source>
</reference>
<dbReference type="STRING" id="392421.SAMN04488694_10449"/>
<dbReference type="AlphaFoldDB" id="A0A1I0C720"/>
<evidence type="ECO:0000313" key="5">
    <source>
        <dbReference type="Proteomes" id="UP000199320"/>
    </source>
</evidence>
<accession>A0A1I0C720</accession>
<feature type="transmembrane region" description="Helical" evidence="1">
    <location>
        <begin position="13"/>
        <end position="31"/>
    </location>
</feature>
<dbReference type="InterPro" id="IPR055934">
    <property type="entry name" value="DUF7512"/>
</dbReference>
<evidence type="ECO:0000313" key="4">
    <source>
        <dbReference type="EMBL" id="SET15000.1"/>
    </source>
</evidence>
<gene>
    <name evidence="2" type="ORF">BDK88_1583</name>
    <name evidence="4" type="ORF">SAMN04488694_10449</name>
    <name evidence="3" type="ORF">SAMN05192552_101746</name>
</gene>
<keyword evidence="1" id="KW-0472">Membrane</keyword>
<reference evidence="4" key="1">
    <citation type="submission" date="2016-10" db="EMBL/GenBank/DDBJ databases">
        <authorList>
            <person name="de Groot N.N."/>
        </authorList>
    </citation>
    <scope>NUCLEOTIDE SEQUENCE [LARGE SCALE GENOMIC DNA]</scope>
    <source>
        <strain evidence="4">CDM_6</strain>
    </source>
</reference>